<evidence type="ECO:0000313" key="2">
    <source>
        <dbReference type="EMBL" id="MDQ0290706.1"/>
    </source>
</evidence>
<protein>
    <submittedName>
        <fullName evidence="2">Mannitol/fructose-specific phosphotransferase system IIA component (Ntr-type)</fullName>
    </submittedName>
</protein>
<comment type="caution">
    <text evidence="2">The sequence shown here is derived from an EMBL/GenBank/DDBJ whole genome shotgun (WGS) entry which is preliminary data.</text>
</comment>
<dbReference type="SUPFAM" id="SSF55804">
    <property type="entry name" value="Phoshotransferase/anion transport protein"/>
    <property type="match status" value="1"/>
</dbReference>
<dbReference type="Pfam" id="PF00359">
    <property type="entry name" value="PTS_EIIA_2"/>
    <property type="match status" value="1"/>
</dbReference>
<dbReference type="InterPro" id="IPR002178">
    <property type="entry name" value="PTS_EIIA_type-2_dom"/>
</dbReference>
<keyword evidence="3" id="KW-1185">Reference proteome</keyword>
<evidence type="ECO:0000313" key="3">
    <source>
        <dbReference type="Proteomes" id="UP001238163"/>
    </source>
</evidence>
<gene>
    <name evidence="2" type="ORF">J3R75_002813</name>
</gene>
<dbReference type="PROSITE" id="PS51094">
    <property type="entry name" value="PTS_EIIA_TYPE_2"/>
    <property type="match status" value="1"/>
</dbReference>
<accession>A0AAE3VI47</accession>
<dbReference type="PANTHER" id="PTHR47738:SF2">
    <property type="entry name" value="PTS SYSTEM FRUCTOSE-LIKE EIIA COMPONENT"/>
    <property type="match status" value="1"/>
</dbReference>
<reference evidence="2" key="1">
    <citation type="submission" date="2023-07" db="EMBL/GenBank/DDBJ databases">
        <title>Genomic Encyclopedia of Type Strains, Phase IV (KMG-IV): sequencing the most valuable type-strain genomes for metagenomic binning, comparative biology and taxonomic classification.</title>
        <authorList>
            <person name="Goeker M."/>
        </authorList>
    </citation>
    <scope>NUCLEOTIDE SEQUENCE</scope>
    <source>
        <strain evidence="2">DSM 24202</strain>
    </source>
</reference>
<evidence type="ECO:0000259" key="1">
    <source>
        <dbReference type="PROSITE" id="PS51094"/>
    </source>
</evidence>
<dbReference type="InterPro" id="IPR016152">
    <property type="entry name" value="PTrfase/Anion_transptr"/>
</dbReference>
<feature type="domain" description="PTS EIIA type-2" evidence="1">
    <location>
        <begin position="5"/>
        <end position="150"/>
    </location>
</feature>
<dbReference type="EMBL" id="JAUSVL010000001">
    <property type="protein sequence ID" value="MDQ0290706.1"/>
    <property type="molecule type" value="Genomic_DNA"/>
</dbReference>
<proteinExistence type="predicted"/>
<dbReference type="Gene3D" id="3.40.930.10">
    <property type="entry name" value="Mannitol-specific EII, Chain A"/>
    <property type="match status" value="1"/>
</dbReference>
<dbReference type="InterPro" id="IPR051541">
    <property type="entry name" value="PTS_SugarTrans_NitroReg"/>
</dbReference>
<name>A0AAE3VI47_9BACT</name>
<dbReference type="Proteomes" id="UP001238163">
    <property type="component" value="Unassembled WGS sequence"/>
</dbReference>
<organism evidence="2 3">
    <name type="scientific">Oligosphaera ethanolica</name>
    <dbReference type="NCBI Taxonomy" id="760260"/>
    <lineage>
        <taxon>Bacteria</taxon>
        <taxon>Pseudomonadati</taxon>
        <taxon>Lentisphaerota</taxon>
        <taxon>Oligosphaeria</taxon>
        <taxon>Oligosphaerales</taxon>
        <taxon>Oligosphaeraceae</taxon>
        <taxon>Oligosphaera</taxon>
    </lineage>
</organism>
<dbReference type="PANTHER" id="PTHR47738">
    <property type="entry name" value="PTS SYSTEM FRUCTOSE-LIKE EIIA COMPONENT-RELATED"/>
    <property type="match status" value="1"/>
</dbReference>
<dbReference type="AlphaFoldDB" id="A0AAE3VI47"/>
<sequence length="154" mass="16899">MDLKLLLPKEHVLCSINAKTRREFLSVMAEMLVQEGTVTDKERFLDAVENREDAMTTQTDGGIAFPHASSHVVKRLALVVAVLPEPGFQYDEDQLAPCRVFFLIAIPSAAPAAHLPLLTHLAEIAMTKNRLDKILHADSPAAIHKLLVSAPASR</sequence>
<dbReference type="RefSeq" id="WP_307262473.1">
    <property type="nucleotide sequence ID" value="NZ_JAUSVL010000001.1"/>
</dbReference>